<keyword evidence="1" id="KW-0805">Transcription regulation</keyword>
<dbReference type="RefSeq" id="WP_151557537.1">
    <property type="nucleotide sequence ID" value="NZ_WBMT01000001.1"/>
</dbReference>
<gene>
    <name evidence="6" type="ORF">F8566_02630</name>
</gene>
<dbReference type="Proteomes" id="UP000468735">
    <property type="component" value="Unassembled WGS sequence"/>
</dbReference>
<evidence type="ECO:0000256" key="3">
    <source>
        <dbReference type="ARBA" id="ARBA00023163"/>
    </source>
</evidence>
<sequence>MTDDESTARTPGANDGGGARDRREGIRRRVADDGFVQAKDLAEAYGVSLMTIHRDLDELQSRGWLRKVRGGATAEPSAVHHGDVRHRLQAMSDEKQQLARAAESLVETGASVMIDESTTGLAVAGLLPARGPLTVITNFLTAVNLLAGEPGVDLIALGGAYYPAYDAFLGLRTSEAIRSLHADILFMSTTAITNGHCYHQSQETVAVKRALMESADRRVLLVDHSKFAKNGLYQLAPLTAFDLVIVDAETPRATVEGLRARGVPLHVAGTDGTPQWTT</sequence>
<name>A0A6H9YVJ5_9ACTN</name>
<reference evidence="6 7" key="1">
    <citation type="submission" date="2019-09" db="EMBL/GenBank/DDBJ databases">
        <title>Actinomadura physcomitrii sp. nov., a novel actinomycete isolated from moss [Physcomitrium sphaericum (Ludw) Fuernr].</title>
        <authorList>
            <person name="Zhuang X."/>
            <person name="Liu C."/>
        </authorList>
    </citation>
    <scope>NUCLEOTIDE SEQUENCE [LARGE SCALE GENOMIC DNA]</scope>
    <source>
        <strain evidence="6 7">HMC1</strain>
    </source>
</reference>
<keyword evidence="2" id="KW-0238">DNA-binding</keyword>
<dbReference type="InterPro" id="IPR036390">
    <property type="entry name" value="WH_DNA-bd_sf"/>
</dbReference>
<dbReference type="SMART" id="SM00420">
    <property type="entry name" value="HTH_DEOR"/>
    <property type="match status" value="1"/>
</dbReference>
<evidence type="ECO:0000256" key="4">
    <source>
        <dbReference type="SAM" id="MobiDB-lite"/>
    </source>
</evidence>
<accession>A0A6H9YVJ5</accession>
<evidence type="ECO:0000256" key="1">
    <source>
        <dbReference type="ARBA" id="ARBA00023015"/>
    </source>
</evidence>
<keyword evidence="3" id="KW-0804">Transcription</keyword>
<dbReference type="GO" id="GO:0003700">
    <property type="term" value="F:DNA-binding transcription factor activity"/>
    <property type="evidence" value="ECO:0007669"/>
    <property type="project" value="InterPro"/>
</dbReference>
<dbReference type="InterPro" id="IPR014036">
    <property type="entry name" value="DeoR-like_C"/>
</dbReference>
<protein>
    <submittedName>
        <fullName evidence="6">DeoR/GlpR transcriptional regulator</fullName>
    </submittedName>
</protein>
<feature type="domain" description="HTH deoR-type" evidence="5">
    <location>
        <begin position="19"/>
        <end position="74"/>
    </location>
</feature>
<dbReference type="GO" id="GO:0003677">
    <property type="term" value="F:DNA binding"/>
    <property type="evidence" value="ECO:0007669"/>
    <property type="project" value="UniProtKB-KW"/>
</dbReference>
<dbReference type="SMART" id="SM01134">
    <property type="entry name" value="DeoRC"/>
    <property type="match status" value="1"/>
</dbReference>
<evidence type="ECO:0000313" key="6">
    <source>
        <dbReference type="EMBL" id="KAB2352581.1"/>
    </source>
</evidence>
<dbReference type="SUPFAM" id="SSF46785">
    <property type="entry name" value="Winged helix' DNA-binding domain"/>
    <property type="match status" value="1"/>
</dbReference>
<evidence type="ECO:0000259" key="5">
    <source>
        <dbReference type="PROSITE" id="PS51000"/>
    </source>
</evidence>
<dbReference type="InterPro" id="IPR018356">
    <property type="entry name" value="Tscrpt_reg_HTH_DeoR_CS"/>
</dbReference>
<feature type="region of interest" description="Disordered" evidence="4">
    <location>
        <begin position="1"/>
        <end position="25"/>
    </location>
</feature>
<dbReference type="PRINTS" id="PR00037">
    <property type="entry name" value="HTHLACR"/>
</dbReference>
<evidence type="ECO:0000256" key="2">
    <source>
        <dbReference type="ARBA" id="ARBA00023125"/>
    </source>
</evidence>
<dbReference type="SUPFAM" id="SSF100950">
    <property type="entry name" value="NagB/RpiA/CoA transferase-like"/>
    <property type="match status" value="1"/>
</dbReference>
<evidence type="ECO:0000313" key="7">
    <source>
        <dbReference type="Proteomes" id="UP000468735"/>
    </source>
</evidence>
<proteinExistence type="predicted"/>
<dbReference type="Gene3D" id="1.10.10.10">
    <property type="entry name" value="Winged helix-like DNA-binding domain superfamily/Winged helix DNA-binding domain"/>
    <property type="match status" value="1"/>
</dbReference>
<dbReference type="OrthoDB" id="7688673at2"/>
<dbReference type="Pfam" id="PF00455">
    <property type="entry name" value="DeoRC"/>
    <property type="match status" value="1"/>
</dbReference>
<keyword evidence="7" id="KW-1185">Reference proteome</keyword>
<organism evidence="6 7">
    <name type="scientific">Actinomadura rudentiformis</name>
    <dbReference type="NCBI Taxonomy" id="359158"/>
    <lineage>
        <taxon>Bacteria</taxon>
        <taxon>Bacillati</taxon>
        <taxon>Actinomycetota</taxon>
        <taxon>Actinomycetes</taxon>
        <taxon>Streptosporangiales</taxon>
        <taxon>Thermomonosporaceae</taxon>
        <taxon>Actinomadura</taxon>
    </lineage>
</organism>
<dbReference type="Pfam" id="PF08220">
    <property type="entry name" value="HTH_DeoR"/>
    <property type="match status" value="1"/>
</dbReference>
<comment type="caution">
    <text evidence="6">The sequence shown here is derived from an EMBL/GenBank/DDBJ whole genome shotgun (WGS) entry which is preliminary data.</text>
</comment>
<dbReference type="PROSITE" id="PS00894">
    <property type="entry name" value="HTH_DEOR_1"/>
    <property type="match status" value="1"/>
</dbReference>
<dbReference type="PANTHER" id="PTHR30363">
    <property type="entry name" value="HTH-TYPE TRANSCRIPTIONAL REGULATOR SRLR-RELATED"/>
    <property type="match status" value="1"/>
</dbReference>
<dbReference type="InterPro" id="IPR037171">
    <property type="entry name" value="NagB/RpiA_transferase-like"/>
</dbReference>
<dbReference type="InterPro" id="IPR036388">
    <property type="entry name" value="WH-like_DNA-bd_sf"/>
</dbReference>
<dbReference type="PROSITE" id="PS51000">
    <property type="entry name" value="HTH_DEOR_2"/>
    <property type="match status" value="1"/>
</dbReference>
<dbReference type="InterPro" id="IPR001034">
    <property type="entry name" value="DeoR_HTH"/>
</dbReference>
<dbReference type="AlphaFoldDB" id="A0A6H9YVJ5"/>
<dbReference type="EMBL" id="WBMT01000001">
    <property type="protein sequence ID" value="KAB2352581.1"/>
    <property type="molecule type" value="Genomic_DNA"/>
</dbReference>
<dbReference type="PANTHER" id="PTHR30363:SF44">
    <property type="entry name" value="AGA OPERON TRANSCRIPTIONAL REPRESSOR-RELATED"/>
    <property type="match status" value="1"/>
</dbReference>
<dbReference type="InterPro" id="IPR050313">
    <property type="entry name" value="Carb_Metab_HTH_regulators"/>
</dbReference>